<dbReference type="InterPro" id="IPR001810">
    <property type="entry name" value="F-box_dom"/>
</dbReference>
<feature type="domain" description="F-box" evidence="1">
    <location>
        <begin position="13"/>
        <end position="62"/>
    </location>
</feature>
<evidence type="ECO:0000313" key="3">
    <source>
        <dbReference type="Proteomes" id="UP001148312"/>
    </source>
</evidence>
<name>A0A9W9XME2_9EURO</name>
<dbReference type="GeneID" id="81620611"/>
<sequence>MANAQLPMMPFTRPTLLSLPNEILQDIASRLPLDKDISNLGLACKDLNARVLGPDSSVWKDRFKEKYDLPDGLTNRQLSDEYRIRETILSEAINFKQQSSERQTLWLVVMQRMILESLTLPLNADEPFKTLKQIRKALTKSRFLEYPRRESPTELFCVVQLCLTSLALTLNRSNRGKLAIKNSCTRFEYDTAVVYSFGDDLTKPFIDHKNLDLYRLLHIRSFWQRHMLSRVEQAFYGAFSLLSETARPQLRRTSPDPDWMLNVTWLGFYCKEPDRSFLQQQIQADRPILQLACLHPMPTTREDFERHERETCADLRGDHVNFAELMILNIKASQDSFWPAICNRVMPINTGVNVIRKYFQGVQAELNEEDEENPVFGFTETIAREYGGIPGWMRICFAICEQGTETSDPAQNNAANTVDNDDMWFHGYEGLVLPGERIMIGRWLDLKMTDGGGRGPFIFWN</sequence>
<dbReference type="CDD" id="cd09917">
    <property type="entry name" value="F-box_SF"/>
    <property type="match status" value="1"/>
</dbReference>
<organism evidence="2 3">
    <name type="scientific">Penicillium diatomitis</name>
    <dbReference type="NCBI Taxonomy" id="2819901"/>
    <lineage>
        <taxon>Eukaryota</taxon>
        <taxon>Fungi</taxon>
        <taxon>Dikarya</taxon>
        <taxon>Ascomycota</taxon>
        <taxon>Pezizomycotina</taxon>
        <taxon>Eurotiomycetes</taxon>
        <taxon>Eurotiomycetidae</taxon>
        <taxon>Eurotiales</taxon>
        <taxon>Aspergillaceae</taxon>
        <taxon>Penicillium</taxon>
    </lineage>
</organism>
<dbReference type="AlphaFoldDB" id="A0A9W9XME2"/>
<keyword evidence="3" id="KW-1185">Reference proteome</keyword>
<evidence type="ECO:0000313" key="2">
    <source>
        <dbReference type="EMBL" id="KAJ5495642.1"/>
    </source>
</evidence>
<gene>
    <name evidence="2" type="ORF">N7539_000758</name>
</gene>
<accession>A0A9W9XME2</accession>
<comment type="caution">
    <text evidence="2">The sequence shown here is derived from an EMBL/GenBank/DDBJ whole genome shotgun (WGS) entry which is preliminary data.</text>
</comment>
<dbReference type="RefSeq" id="XP_056794655.1">
    <property type="nucleotide sequence ID" value="XM_056930362.1"/>
</dbReference>
<evidence type="ECO:0000259" key="1">
    <source>
        <dbReference type="PROSITE" id="PS50181"/>
    </source>
</evidence>
<dbReference type="SUPFAM" id="SSF81383">
    <property type="entry name" value="F-box domain"/>
    <property type="match status" value="1"/>
</dbReference>
<proteinExistence type="predicted"/>
<dbReference type="Pfam" id="PF12937">
    <property type="entry name" value="F-box-like"/>
    <property type="match status" value="1"/>
</dbReference>
<dbReference type="EMBL" id="JAPWDQ010000001">
    <property type="protein sequence ID" value="KAJ5495642.1"/>
    <property type="molecule type" value="Genomic_DNA"/>
</dbReference>
<dbReference type="InterPro" id="IPR036047">
    <property type="entry name" value="F-box-like_dom_sf"/>
</dbReference>
<dbReference type="PROSITE" id="PS50181">
    <property type="entry name" value="FBOX"/>
    <property type="match status" value="1"/>
</dbReference>
<protein>
    <recommendedName>
        <fullName evidence="1">F-box domain-containing protein</fullName>
    </recommendedName>
</protein>
<reference evidence="2" key="1">
    <citation type="submission" date="2022-12" db="EMBL/GenBank/DDBJ databases">
        <authorList>
            <person name="Petersen C."/>
        </authorList>
    </citation>
    <scope>NUCLEOTIDE SEQUENCE</scope>
    <source>
        <strain evidence="2">IBT 30728</strain>
    </source>
</reference>
<reference evidence="2" key="2">
    <citation type="journal article" date="2023" name="IMA Fungus">
        <title>Comparative genomic study of the Penicillium genus elucidates a diverse pangenome and 15 lateral gene transfer events.</title>
        <authorList>
            <person name="Petersen C."/>
            <person name="Sorensen T."/>
            <person name="Nielsen M.R."/>
            <person name="Sondergaard T.E."/>
            <person name="Sorensen J.L."/>
            <person name="Fitzpatrick D.A."/>
            <person name="Frisvad J.C."/>
            <person name="Nielsen K.L."/>
        </authorList>
    </citation>
    <scope>NUCLEOTIDE SEQUENCE</scope>
    <source>
        <strain evidence="2">IBT 30728</strain>
    </source>
</reference>
<dbReference type="Proteomes" id="UP001148312">
    <property type="component" value="Unassembled WGS sequence"/>
</dbReference>